<keyword evidence="3" id="KW-1185">Reference proteome</keyword>
<proteinExistence type="predicted"/>
<dbReference type="Proteomes" id="UP000765509">
    <property type="component" value="Unassembled WGS sequence"/>
</dbReference>
<evidence type="ECO:0000313" key="3">
    <source>
        <dbReference type="Proteomes" id="UP000765509"/>
    </source>
</evidence>
<comment type="caution">
    <text evidence="2">The sequence shown here is derived from an EMBL/GenBank/DDBJ whole genome shotgun (WGS) entry which is preliminary data.</text>
</comment>
<feature type="chain" id="PRO_5040175602" evidence="1">
    <location>
        <begin position="28"/>
        <end position="126"/>
    </location>
</feature>
<dbReference type="EMBL" id="AVOT02003989">
    <property type="protein sequence ID" value="MBW0475100.1"/>
    <property type="molecule type" value="Genomic_DNA"/>
</dbReference>
<protein>
    <submittedName>
        <fullName evidence="2">Uncharacterized protein</fullName>
    </submittedName>
</protein>
<sequence>MAHLRWHATICLSWFLGLVQDPNPSHTNPYACPGSQRFTRTTLHWGSLPTMPTIPYTCPASQHFTCKILTLVQVPDTSNNSLCRGSLPKARTLLYVGAGSQCFTCKSLRLGRFPTIQTIDKAREGF</sequence>
<name>A0A9Q3C1P0_9BASI</name>
<keyword evidence="1" id="KW-0732">Signal</keyword>
<evidence type="ECO:0000313" key="2">
    <source>
        <dbReference type="EMBL" id="MBW0475100.1"/>
    </source>
</evidence>
<feature type="signal peptide" evidence="1">
    <location>
        <begin position="1"/>
        <end position="27"/>
    </location>
</feature>
<accession>A0A9Q3C1P0</accession>
<organism evidence="2 3">
    <name type="scientific">Austropuccinia psidii MF-1</name>
    <dbReference type="NCBI Taxonomy" id="1389203"/>
    <lineage>
        <taxon>Eukaryota</taxon>
        <taxon>Fungi</taxon>
        <taxon>Dikarya</taxon>
        <taxon>Basidiomycota</taxon>
        <taxon>Pucciniomycotina</taxon>
        <taxon>Pucciniomycetes</taxon>
        <taxon>Pucciniales</taxon>
        <taxon>Sphaerophragmiaceae</taxon>
        <taxon>Austropuccinia</taxon>
    </lineage>
</organism>
<evidence type="ECO:0000256" key="1">
    <source>
        <dbReference type="SAM" id="SignalP"/>
    </source>
</evidence>
<dbReference type="AlphaFoldDB" id="A0A9Q3C1P0"/>
<gene>
    <name evidence="2" type="ORF">O181_014815</name>
</gene>
<reference evidence="2" key="1">
    <citation type="submission" date="2021-03" db="EMBL/GenBank/DDBJ databases">
        <title>Draft genome sequence of rust myrtle Austropuccinia psidii MF-1, a brazilian biotype.</title>
        <authorList>
            <person name="Quecine M.C."/>
            <person name="Pachon D.M.R."/>
            <person name="Bonatelli M.L."/>
            <person name="Correr F.H."/>
            <person name="Franceschini L.M."/>
            <person name="Leite T.F."/>
            <person name="Margarido G.R.A."/>
            <person name="Almeida C.A."/>
            <person name="Ferrarezi J.A."/>
            <person name="Labate C.A."/>
        </authorList>
    </citation>
    <scope>NUCLEOTIDE SEQUENCE</scope>
    <source>
        <strain evidence="2">MF-1</strain>
    </source>
</reference>